<dbReference type="EnsemblPlants" id="KEH15568">
    <property type="protein sequence ID" value="KEH15568"/>
    <property type="gene ID" value="MTR_0803s0020"/>
</dbReference>
<dbReference type="GO" id="GO:0003677">
    <property type="term" value="F:DNA binding"/>
    <property type="evidence" value="ECO:0007669"/>
    <property type="project" value="UniProtKB-KW"/>
</dbReference>
<dbReference type="InterPro" id="IPR000873">
    <property type="entry name" value="AMP-dep_synth/lig_dom"/>
</dbReference>
<dbReference type="GO" id="GO:0016405">
    <property type="term" value="F:CoA-ligase activity"/>
    <property type="evidence" value="ECO:0000318"/>
    <property type="project" value="GO_Central"/>
</dbReference>
<dbReference type="InterPro" id="IPR009057">
    <property type="entry name" value="Homeodomain-like_sf"/>
</dbReference>
<evidence type="ECO:0000256" key="1">
    <source>
        <dbReference type="ARBA" id="ARBA00023125"/>
    </source>
</evidence>
<dbReference type="SUPFAM" id="SSF48498">
    <property type="entry name" value="Tetracyclin repressor-like, C-terminal domain"/>
    <property type="match status" value="1"/>
</dbReference>
<dbReference type="STRING" id="3880.A0A072TEU9"/>
<evidence type="ECO:0000313" key="4">
    <source>
        <dbReference type="EnsemblPlants" id="KEH15568"/>
    </source>
</evidence>
<evidence type="ECO:0000259" key="2">
    <source>
        <dbReference type="PROSITE" id="PS50977"/>
    </source>
</evidence>
<proteinExistence type="predicted"/>
<name>A0A072TEU9_MEDTR</name>
<dbReference type="Pfam" id="PF00440">
    <property type="entry name" value="TetR_N"/>
    <property type="match status" value="1"/>
</dbReference>
<keyword evidence="3" id="KW-0436">Ligase</keyword>
<dbReference type="PRINTS" id="PR00455">
    <property type="entry name" value="HTHTETR"/>
</dbReference>
<dbReference type="Pfam" id="PF17932">
    <property type="entry name" value="TetR_C_24"/>
    <property type="match status" value="1"/>
</dbReference>
<dbReference type="InterPro" id="IPR041490">
    <property type="entry name" value="KstR2_TetR_C"/>
</dbReference>
<evidence type="ECO:0000313" key="5">
    <source>
        <dbReference type="Proteomes" id="UP000002051"/>
    </source>
</evidence>
<organism evidence="3 5">
    <name type="scientific">Medicago truncatula</name>
    <name type="common">Barrel medic</name>
    <name type="synonym">Medicago tribuloides</name>
    <dbReference type="NCBI Taxonomy" id="3880"/>
    <lineage>
        <taxon>Eukaryota</taxon>
        <taxon>Viridiplantae</taxon>
        <taxon>Streptophyta</taxon>
        <taxon>Embryophyta</taxon>
        <taxon>Tracheophyta</taxon>
        <taxon>Spermatophyta</taxon>
        <taxon>Magnoliopsida</taxon>
        <taxon>eudicotyledons</taxon>
        <taxon>Gunneridae</taxon>
        <taxon>Pentapetalae</taxon>
        <taxon>rosids</taxon>
        <taxon>fabids</taxon>
        <taxon>Fabales</taxon>
        <taxon>Fabaceae</taxon>
        <taxon>Papilionoideae</taxon>
        <taxon>50 kb inversion clade</taxon>
        <taxon>NPAAA clade</taxon>
        <taxon>Hologalegina</taxon>
        <taxon>IRL clade</taxon>
        <taxon>Trifolieae</taxon>
        <taxon>Medicago</taxon>
    </lineage>
</organism>
<protein>
    <submittedName>
        <fullName evidence="3">Long-chain-fatty-acid-CoA ligase, putative</fullName>
    </submittedName>
</protein>
<dbReference type="GO" id="GO:0016878">
    <property type="term" value="F:acid-thiol ligase activity"/>
    <property type="evidence" value="ECO:0007669"/>
    <property type="project" value="UniProtKB-ARBA"/>
</dbReference>
<dbReference type="AlphaFoldDB" id="A0A072TEU9"/>
<dbReference type="PANTHER" id="PTHR43767:SF1">
    <property type="entry name" value="NONRIBOSOMAL PEPTIDE SYNTHASE PES1 (EUROFUNG)-RELATED"/>
    <property type="match status" value="1"/>
</dbReference>
<dbReference type="InterPro" id="IPR045851">
    <property type="entry name" value="AMP-bd_C_sf"/>
</dbReference>
<dbReference type="SUPFAM" id="SSF56801">
    <property type="entry name" value="Acetyl-CoA synthetase-like"/>
    <property type="match status" value="1"/>
</dbReference>
<dbReference type="Gene3D" id="3.30.300.30">
    <property type="match status" value="1"/>
</dbReference>
<keyword evidence="5" id="KW-1185">Reference proteome</keyword>
<dbReference type="Gene3D" id="3.40.50.12780">
    <property type="entry name" value="N-terminal domain of ligase-like"/>
    <property type="match status" value="1"/>
</dbReference>
<evidence type="ECO:0000313" key="3">
    <source>
        <dbReference type="EMBL" id="KEH15568.1"/>
    </source>
</evidence>
<dbReference type="Pfam" id="PF00501">
    <property type="entry name" value="AMP-binding"/>
    <property type="match status" value="1"/>
</dbReference>
<dbReference type="InterPro" id="IPR036271">
    <property type="entry name" value="Tet_transcr_reg_TetR-rel_C_sf"/>
</dbReference>
<dbReference type="PANTHER" id="PTHR43767">
    <property type="entry name" value="LONG-CHAIN-FATTY-ACID--COA LIGASE"/>
    <property type="match status" value="1"/>
</dbReference>
<dbReference type="HOGENOM" id="CLU_286149_0_0_1"/>
<dbReference type="EMBL" id="KL403527">
    <property type="protein sequence ID" value="KEH15568.1"/>
    <property type="molecule type" value="Genomic_DNA"/>
</dbReference>
<dbReference type="SUPFAM" id="SSF46689">
    <property type="entry name" value="Homeodomain-like"/>
    <property type="match status" value="1"/>
</dbReference>
<gene>
    <name evidence="3" type="ORF">MTR_0803s0020</name>
</gene>
<accession>A0A072TEU9</accession>
<reference evidence="4" key="3">
    <citation type="submission" date="2015-06" db="UniProtKB">
        <authorList>
            <consortium name="EnsemblPlants"/>
        </authorList>
    </citation>
    <scope>IDENTIFICATION</scope>
    <source>
        <strain evidence="4">cv. Jemalong A17</strain>
    </source>
</reference>
<reference evidence="3 5" key="1">
    <citation type="journal article" date="2011" name="Nature">
        <title>The Medicago genome provides insight into the evolution of rhizobial symbioses.</title>
        <authorList>
            <person name="Young N.D."/>
            <person name="Debelle F."/>
            <person name="Oldroyd G.E."/>
            <person name="Geurts R."/>
            <person name="Cannon S.B."/>
            <person name="Udvardi M.K."/>
            <person name="Benedito V.A."/>
            <person name="Mayer K.F."/>
            <person name="Gouzy J."/>
            <person name="Schoof H."/>
            <person name="Van de Peer Y."/>
            <person name="Proost S."/>
            <person name="Cook D.R."/>
            <person name="Meyers B.C."/>
            <person name="Spannagl M."/>
            <person name="Cheung F."/>
            <person name="De Mita S."/>
            <person name="Krishnakumar V."/>
            <person name="Gundlach H."/>
            <person name="Zhou S."/>
            <person name="Mudge J."/>
            <person name="Bharti A.K."/>
            <person name="Murray J.D."/>
            <person name="Naoumkina M.A."/>
            <person name="Rosen B."/>
            <person name="Silverstein K.A."/>
            <person name="Tang H."/>
            <person name="Rombauts S."/>
            <person name="Zhao P.X."/>
            <person name="Zhou P."/>
            <person name="Barbe V."/>
            <person name="Bardou P."/>
            <person name="Bechner M."/>
            <person name="Bellec A."/>
            <person name="Berger A."/>
            <person name="Berges H."/>
            <person name="Bidwell S."/>
            <person name="Bisseling T."/>
            <person name="Choisne N."/>
            <person name="Couloux A."/>
            <person name="Denny R."/>
            <person name="Deshpande S."/>
            <person name="Dai X."/>
            <person name="Doyle J.J."/>
            <person name="Dudez A.M."/>
            <person name="Farmer A.D."/>
            <person name="Fouteau S."/>
            <person name="Franken C."/>
            <person name="Gibelin C."/>
            <person name="Gish J."/>
            <person name="Goldstein S."/>
            <person name="Gonzalez A.J."/>
            <person name="Green P.J."/>
            <person name="Hallab A."/>
            <person name="Hartog M."/>
            <person name="Hua A."/>
            <person name="Humphray S.J."/>
            <person name="Jeong D.H."/>
            <person name="Jing Y."/>
            <person name="Jocker A."/>
            <person name="Kenton S.M."/>
            <person name="Kim D.J."/>
            <person name="Klee K."/>
            <person name="Lai H."/>
            <person name="Lang C."/>
            <person name="Lin S."/>
            <person name="Macmil S.L."/>
            <person name="Magdelenat G."/>
            <person name="Matthews L."/>
            <person name="McCorrison J."/>
            <person name="Monaghan E.L."/>
            <person name="Mun J.H."/>
            <person name="Najar F.Z."/>
            <person name="Nicholson C."/>
            <person name="Noirot C."/>
            <person name="O'Bleness M."/>
            <person name="Paule C.R."/>
            <person name="Poulain J."/>
            <person name="Prion F."/>
            <person name="Qin B."/>
            <person name="Qu C."/>
            <person name="Retzel E.F."/>
            <person name="Riddle C."/>
            <person name="Sallet E."/>
            <person name="Samain S."/>
            <person name="Samson N."/>
            <person name="Sanders I."/>
            <person name="Saurat O."/>
            <person name="Scarpelli C."/>
            <person name="Schiex T."/>
            <person name="Segurens B."/>
            <person name="Severin A.J."/>
            <person name="Sherrier D.J."/>
            <person name="Shi R."/>
            <person name="Sims S."/>
            <person name="Singer S.R."/>
            <person name="Sinharoy S."/>
            <person name="Sterck L."/>
            <person name="Viollet A."/>
            <person name="Wang B.B."/>
            <person name="Wang K."/>
            <person name="Wang M."/>
            <person name="Wang X."/>
            <person name="Warfsmann J."/>
            <person name="Weissenbach J."/>
            <person name="White D.D."/>
            <person name="White J.D."/>
            <person name="Wiley G.B."/>
            <person name="Wincker P."/>
            <person name="Xing Y."/>
            <person name="Yang L."/>
            <person name="Yao Z."/>
            <person name="Ying F."/>
            <person name="Zhai J."/>
            <person name="Zhou L."/>
            <person name="Zuber A."/>
            <person name="Denarie J."/>
            <person name="Dixon R.A."/>
            <person name="May G.D."/>
            <person name="Schwartz D.C."/>
            <person name="Rogers J."/>
            <person name="Quetier F."/>
            <person name="Town C.D."/>
            <person name="Roe B.A."/>
        </authorList>
    </citation>
    <scope>NUCLEOTIDE SEQUENCE [LARGE SCALE GENOMIC DNA]</scope>
    <source>
        <strain evidence="3">A17</strain>
        <strain evidence="4 5">cv. Jemalong A17</strain>
    </source>
</reference>
<dbReference type="InterPro" id="IPR042099">
    <property type="entry name" value="ANL_N_sf"/>
</dbReference>
<dbReference type="PROSITE" id="PS50977">
    <property type="entry name" value="HTH_TETR_2"/>
    <property type="match status" value="1"/>
</dbReference>
<dbReference type="Pfam" id="PF13193">
    <property type="entry name" value="AMP-binding_C"/>
    <property type="match status" value="1"/>
</dbReference>
<dbReference type="InterPro" id="IPR025110">
    <property type="entry name" value="AMP-bd_C"/>
</dbReference>
<dbReference type="InterPro" id="IPR001647">
    <property type="entry name" value="HTH_TetR"/>
</dbReference>
<dbReference type="InterPro" id="IPR050237">
    <property type="entry name" value="ATP-dep_AMP-bd_enzyme"/>
</dbReference>
<feature type="domain" description="HTH tetR-type" evidence="2">
    <location>
        <begin position="889"/>
        <end position="949"/>
    </location>
</feature>
<sequence length="1081" mass="119915">FGPAFGNHRLDTTISRCLPMSPRVVVAIGIDHAGPLNRVAAQAANRWNCVDQRQQLRNIVGVRASQGHGERCAIGVGDDVMLGARSRAIDGVRASFWPALTARTDDESTAAREKSIWSAAQSLASNSSWRRSQVAPEPKPICVGRLFDRIPVLSTNRMPFNAARFGTGNRPGFFVRHGFGGGSNGLMSIHNSSSTIGACVPHDPVDQTLEANRSPRNHYMSKRKNVDGHHEGNRLMATELLTQAVRANPNGIATIYGKRQRRWSEVGQRVPRMAGALRELGISEGACVAALAFNSDRYIELFFSVPWAGGVLTPLNVRWSFAENKYALTSSETKVLFVDDAFVEQAQQLRDENSSLRAVIYVGDGDTPPGMLSYEQLIDESEPVDDAGRGSEDIYILFYTGGTTAHPKAVVMQHKAVVHAATTYLAMLPKVDTMRYLHQLGFFHVGAATPLWYTTLARGTHVVVPKFDPLPSIHAIAEHRVTTTTLAPTLISMLLARPECKEYDLSSMNCCIYGGSPMPEPLMAKAKDILPDWCFYQIYGMTEVNGFATMLRWSDHQHIDDKSSRLRSAGQPAIGVQIRVVLPDGSEARVRQNGEIAVRSNMLMKEYFGNAQATKEALRDGWMFTGDAGYFDEDGYLYVADRVKDMIRTGEENVFSVDVERVLFQHAAIKEVAVFGVPDEKWGEAVHAVVVLNDGAHTTSEELIEHCRARIGGYKCPRTIEFRTEPLPLTPIGKGQPDEFGGYLVGREVATGLDDLAQLRVDTFDRVRNRHDVAGASCSRAERFERMDVTIQDMGHWGALRVGRLLLYDEPRVHVSRWPPAVHSYRLSSKIWSRNLPMDINPDVIATVGMTSVRDAKPAPGTVIMASTIRTVCCTKEETAVRLAGSSGIMTEKAIRRAAVGLFAEHGFEAASLRMIAEEVGIQASSLYNYITSKEQLLFDLLREPLVALITEFQEQARRMSSPYQRLKLFVSLYLQAVLEFPREVLIGDREVRHLNRTHYEQLIALRDEYSLILTSILADGARAGDLVIDNARVTTFAILAMLSGISVWYQNDGPVDKDEMIHIHTDLVLRMVGLQFTPFE</sequence>
<dbReference type="Gene3D" id="1.10.357.10">
    <property type="entry name" value="Tetracycline Repressor, domain 2"/>
    <property type="match status" value="1"/>
</dbReference>
<dbReference type="Proteomes" id="UP000002051">
    <property type="component" value="Unassembled WGS sequence"/>
</dbReference>
<keyword evidence="1" id="KW-0238">DNA-binding</keyword>
<reference evidence="3 5" key="2">
    <citation type="journal article" date="2014" name="BMC Genomics">
        <title>An improved genome release (version Mt4.0) for the model legume Medicago truncatula.</title>
        <authorList>
            <person name="Tang H."/>
            <person name="Krishnakumar V."/>
            <person name="Bidwell S."/>
            <person name="Rosen B."/>
            <person name="Chan A."/>
            <person name="Zhou S."/>
            <person name="Gentzbittel L."/>
            <person name="Childs K.L."/>
            <person name="Yandell M."/>
            <person name="Gundlach H."/>
            <person name="Mayer K.F."/>
            <person name="Schwartz D.C."/>
            <person name="Town C.D."/>
        </authorList>
    </citation>
    <scope>GENOME REANNOTATION</scope>
    <source>
        <strain evidence="3">A17</strain>
        <strain evidence="4 5">cv. Jemalong A17</strain>
    </source>
</reference>
<feature type="non-terminal residue" evidence="3">
    <location>
        <position position="1081"/>
    </location>
</feature>